<dbReference type="Pfam" id="PF08615">
    <property type="entry name" value="RNase_H2_suC"/>
    <property type="match status" value="1"/>
</dbReference>
<reference evidence="1" key="3">
    <citation type="submission" date="2025-09" db="UniProtKB">
        <authorList>
            <consortium name="Ensembl"/>
        </authorList>
    </citation>
    <scope>IDENTIFICATION</scope>
</reference>
<dbReference type="KEGG" id="lcm:102363770"/>
<dbReference type="EMBL" id="AFYH01090605">
    <property type="status" value="NOT_ANNOTATED_CDS"/>
    <property type="molecule type" value="Genomic_DNA"/>
</dbReference>
<accession>H3APD2</accession>
<dbReference type="OrthoDB" id="6222486at2759"/>
<sequence>MSGSDSQGSSSVIRVELSALGVAGKDPVHLLPFEIEHDGEANINKYFTPTIRQRKSDLTATFRGRGLKGQEVTVPEGYVGLVLKGDHKPCSEEEDHSLRVKNSFSNFTYWNLETPPTSNDGVVMAMTWTELAEAIHAPVEGN</sequence>
<dbReference type="GeneTree" id="ENSGT00940000166023"/>
<gene>
    <name evidence="1" type="primary">RNASEH2C</name>
</gene>
<dbReference type="Gene3D" id="2.40.128.680">
    <property type="match status" value="1"/>
</dbReference>
<protein>
    <submittedName>
        <fullName evidence="1">Ribonuclease H2 subunit C</fullName>
    </submittedName>
</protein>
<dbReference type="OMA" id="SQFTYWN"/>
<dbReference type="InterPro" id="IPR013924">
    <property type="entry name" value="RNase_H2_suC"/>
</dbReference>
<dbReference type="CTD" id="84153"/>
<dbReference type="Proteomes" id="UP000008672">
    <property type="component" value="Unassembled WGS sequence"/>
</dbReference>
<dbReference type="STRING" id="7897.ENSLACP00000011503"/>
<reference evidence="1" key="2">
    <citation type="submission" date="2025-08" db="UniProtKB">
        <authorList>
            <consortium name="Ensembl"/>
        </authorList>
    </citation>
    <scope>IDENTIFICATION</scope>
</reference>
<dbReference type="AlphaFoldDB" id="H3APD2"/>
<dbReference type="GeneID" id="102363770"/>
<keyword evidence="2" id="KW-1185">Reference proteome</keyword>
<dbReference type="PANTHER" id="PTHR47063:SF1">
    <property type="entry name" value="RIBONUCLEASE H2 SUBUNIT C"/>
    <property type="match status" value="1"/>
</dbReference>
<name>H3APD2_LATCH</name>
<dbReference type="InterPro" id="IPR052863">
    <property type="entry name" value="RNase_H2_subunit_C"/>
</dbReference>
<dbReference type="HOGENOM" id="CLU_097632_3_0_1"/>
<evidence type="ECO:0000313" key="1">
    <source>
        <dbReference type="Ensembl" id="ENSLACP00000011503.2"/>
    </source>
</evidence>
<dbReference type="GO" id="GO:0006401">
    <property type="term" value="P:RNA catabolic process"/>
    <property type="evidence" value="ECO:0007669"/>
    <property type="project" value="InterPro"/>
</dbReference>
<dbReference type="GO" id="GO:0032299">
    <property type="term" value="C:ribonuclease H2 complex"/>
    <property type="evidence" value="ECO:0007669"/>
    <property type="project" value="InterPro"/>
</dbReference>
<proteinExistence type="predicted"/>
<dbReference type="CDD" id="cd09271">
    <property type="entry name" value="RNase_H2-C"/>
    <property type="match status" value="1"/>
</dbReference>
<dbReference type="FunCoup" id="H3APD2">
    <property type="interactions" value="141"/>
</dbReference>
<dbReference type="InParanoid" id="H3APD2"/>
<reference evidence="2" key="1">
    <citation type="submission" date="2011-08" db="EMBL/GenBank/DDBJ databases">
        <title>The draft genome of Latimeria chalumnae.</title>
        <authorList>
            <person name="Di Palma F."/>
            <person name="Alfoldi J."/>
            <person name="Johnson J."/>
            <person name="Berlin A."/>
            <person name="Gnerre S."/>
            <person name="Jaffe D."/>
            <person name="MacCallum I."/>
            <person name="Young S."/>
            <person name="Walker B.J."/>
            <person name="Lander E."/>
            <person name="Lindblad-Toh K."/>
        </authorList>
    </citation>
    <scope>NUCLEOTIDE SEQUENCE [LARGE SCALE GENOMIC DNA]</scope>
    <source>
        <strain evidence="2">Wild caught</strain>
    </source>
</reference>
<dbReference type="RefSeq" id="XP_064408049.1">
    <property type="nucleotide sequence ID" value="XM_064551979.1"/>
</dbReference>
<dbReference type="eggNOG" id="ENOG502S2XE">
    <property type="taxonomic scope" value="Eukaryota"/>
</dbReference>
<evidence type="ECO:0000313" key="2">
    <source>
        <dbReference type="Proteomes" id="UP000008672"/>
    </source>
</evidence>
<dbReference type="EMBL" id="AFYH01090606">
    <property type="status" value="NOT_ANNOTATED_CDS"/>
    <property type="molecule type" value="Genomic_DNA"/>
</dbReference>
<dbReference type="PANTHER" id="PTHR47063">
    <property type="entry name" value="RIBONUCLEASE H2 SUBUNIT C"/>
    <property type="match status" value="1"/>
</dbReference>
<dbReference type="Ensembl" id="ENSLACT00000011591.2">
    <property type="protein sequence ID" value="ENSLACP00000011503.2"/>
    <property type="gene ID" value="ENSLACG00000010120.2"/>
</dbReference>
<organism evidence="1 2">
    <name type="scientific">Latimeria chalumnae</name>
    <name type="common">Coelacanth</name>
    <dbReference type="NCBI Taxonomy" id="7897"/>
    <lineage>
        <taxon>Eukaryota</taxon>
        <taxon>Metazoa</taxon>
        <taxon>Chordata</taxon>
        <taxon>Craniata</taxon>
        <taxon>Vertebrata</taxon>
        <taxon>Euteleostomi</taxon>
        <taxon>Coelacanthiformes</taxon>
        <taxon>Coelacanthidae</taxon>
        <taxon>Latimeria</taxon>
    </lineage>
</organism>
<dbReference type="Bgee" id="ENSLACG00000010120">
    <property type="expression patterns" value="Expressed in pectoral fin and 6 other cell types or tissues"/>
</dbReference>